<dbReference type="KEGG" id="tvd:SG34_027680"/>
<name>A0AAF0C785_9GAMM</name>
<dbReference type="Proteomes" id="UP000032352">
    <property type="component" value="Chromosome"/>
</dbReference>
<organism evidence="1 2">
    <name type="scientific">Thalassomonas viridans</name>
    <dbReference type="NCBI Taxonomy" id="137584"/>
    <lineage>
        <taxon>Bacteria</taxon>
        <taxon>Pseudomonadati</taxon>
        <taxon>Pseudomonadota</taxon>
        <taxon>Gammaproteobacteria</taxon>
        <taxon>Alteromonadales</taxon>
        <taxon>Colwelliaceae</taxon>
        <taxon>Thalassomonas</taxon>
    </lineage>
</organism>
<reference evidence="1 2" key="1">
    <citation type="journal article" date="2015" name="Genome Announc.">
        <title>Draft Genome Sequences of Marine Isolates of Thalassomonas viridans and Thalassomonas actiniarum.</title>
        <authorList>
            <person name="Olonade I."/>
            <person name="van Zyl L.J."/>
            <person name="Trindade M."/>
        </authorList>
    </citation>
    <scope>NUCLEOTIDE SEQUENCE [LARGE SCALE GENOMIC DNA]</scope>
    <source>
        <strain evidence="1 2">XOM25</strain>
    </source>
</reference>
<dbReference type="InterPro" id="IPR012337">
    <property type="entry name" value="RNaseH-like_sf"/>
</dbReference>
<reference evidence="1 2" key="2">
    <citation type="journal article" date="2022" name="Mar. Drugs">
        <title>Bioassay-Guided Fractionation Leads to the Detection of Cholic Acid Generated by the Rare Thalassomonas sp.</title>
        <authorList>
            <person name="Pheiffer F."/>
            <person name="Schneider Y.K."/>
            <person name="Hansen E.H."/>
            <person name="Andersen J.H."/>
            <person name="Isaksson J."/>
            <person name="Busche T."/>
            <person name="R C."/>
            <person name="Kalinowski J."/>
            <person name="Zyl L.V."/>
            <person name="Trindade M."/>
        </authorList>
    </citation>
    <scope>NUCLEOTIDE SEQUENCE [LARGE SCALE GENOMIC DNA]</scope>
    <source>
        <strain evidence="1 2">XOM25</strain>
    </source>
</reference>
<dbReference type="SUPFAM" id="SSF53098">
    <property type="entry name" value="Ribonuclease H-like"/>
    <property type="match status" value="1"/>
</dbReference>
<sequence>MIKSFRQKKPITTAVKATEILQKDIAFAYPEIHSSRLNAFFTFVKSGLRDQRVSVTYLGRGLKNDSDTEKKHDIKRADRLIGNRHLHSERLSFYEFMTEALVGNNRHPFIIVDWSPINGNEIFQVLRASIPMGGRALTLYEKVYPESLLCLMLVHLEH</sequence>
<accession>A0AAF0C785</accession>
<dbReference type="PANTHER" id="PTHR35404">
    <property type="entry name" value="TRANSPOSASE OF TN10"/>
    <property type="match status" value="1"/>
</dbReference>
<dbReference type="EMBL" id="CP059733">
    <property type="protein sequence ID" value="WDE05037.1"/>
    <property type="molecule type" value="Genomic_DNA"/>
</dbReference>
<dbReference type="PANTHER" id="PTHR35404:SF8">
    <property type="entry name" value="TRANSPOSASE OF TN10"/>
    <property type="match status" value="1"/>
</dbReference>
<dbReference type="AlphaFoldDB" id="A0AAF0C785"/>
<gene>
    <name evidence="1" type="ORF">SG34_027680</name>
</gene>
<evidence type="ECO:0000313" key="2">
    <source>
        <dbReference type="Proteomes" id="UP000032352"/>
    </source>
</evidence>
<proteinExistence type="predicted"/>
<protein>
    <submittedName>
        <fullName evidence="1">Uncharacterized protein</fullName>
    </submittedName>
</protein>
<keyword evidence="2" id="KW-1185">Reference proteome</keyword>
<evidence type="ECO:0000313" key="1">
    <source>
        <dbReference type="EMBL" id="WDE05037.1"/>
    </source>
</evidence>